<gene>
    <name evidence="1" type="ORF">ASU31_20305</name>
</gene>
<reference evidence="1 2" key="1">
    <citation type="submission" date="2015-11" db="EMBL/GenBank/DDBJ databases">
        <title>Sequence of Pedobacter ginsenosidimutans.</title>
        <authorList>
            <person name="Carson E."/>
            <person name="Keyser V."/>
            <person name="Newman J."/>
            <person name="Miller J."/>
        </authorList>
    </citation>
    <scope>NUCLEOTIDE SEQUENCE [LARGE SCALE GENOMIC DNA]</scope>
    <source>
        <strain evidence="1 2">KACC 14530</strain>
    </source>
</reference>
<name>A0A0T5VL47_9SPHI</name>
<dbReference type="RefSeq" id="WP_057934089.1">
    <property type="nucleotide sequence ID" value="NZ_LMZQ01000020.1"/>
</dbReference>
<dbReference type="STRING" id="687842.ASU31_20305"/>
<dbReference type="EMBL" id="LMZQ01000020">
    <property type="protein sequence ID" value="KRT14351.1"/>
    <property type="molecule type" value="Genomic_DNA"/>
</dbReference>
<evidence type="ECO:0000313" key="1">
    <source>
        <dbReference type="EMBL" id="KRT14351.1"/>
    </source>
</evidence>
<proteinExistence type="predicted"/>
<keyword evidence="2" id="KW-1185">Reference proteome</keyword>
<protein>
    <submittedName>
        <fullName evidence="1">Uncharacterized protein</fullName>
    </submittedName>
</protein>
<evidence type="ECO:0000313" key="2">
    <source>
        <dbReference type="Proteomes" id="UP000051950"/>
    </source>
</evidence>
<dbReference type="Proteomes" id="UP000051950">
    <property type="component" value="Unassembled WGS sequence"/>
</dbReference>
<organism evidence="1 2">
    <name type="scientific">Pedobacter ginsenosidimutans</name>
    <dbReference type="NCBI Taxonomy" id="687842"/>
    <lineage>
        <taxon>Bacteria</taxon>
        <taxon>Pseudomonadati</taxon>
        <taxon>Bacteroidota</taxon>
        <taxon>Sphingobacteriia</taxon>
        <taxon>Sphingobacteriales</taxon>
        <taxon>Sphingobacteriaceae</taxon>
        <taxon>Pedobacter</taxon>
    </lineage>
</organism>
<dbReference type="PANTHER" id="PTHR34585:SF22">
    <property type="entry name" value="HELIX-TURN-HELIX DOMAIN-CONTAINING PROTEIN"/>
    <property type="match status" value="1"/>
</dbReference>
<dbReference type="AlphaFoldDB" id="A0A0T5VL47"/>
<comment type="caution">
    <text evidence="1">The sequence shown here is derived from an EMBL/GenBank/DDBJ whole genome shotgun (WGS) entry which is preliminary data.</text>
</comment>
<dbReference type="PANTHER" id="PTHR34585">
    <property type="match status" value="1"/>
</dbReference>
<accession>A0A0T5VL47</accession>
<dbReference type="OrthoDB" id="1524679at2"/>
<sequence>MSIEILTREDLYTFGNFLIEEIKKIVTIQKPVKKRFLKGYEVRKLLGISQGTLQNLRLNRILPYSKIGSIYYYDANVVENLMAGKDQGLGKKQNDYESG</sequence>